<keyword evidence="9" id="KW-1185">Reference proteome</keyword>
<comment type="caution">
    <text evidence="8">The sequence shown here is derived from an EMBL/GenBank/DDBJ whole genome shotgun (WGS) entry which is preliminary data.</text>
</comment>
<reference evidence="8 9" key="1">
    <citation type="submission" date="2024-11" db="EMBL/GenBank/DDBJ databases">
        <title>Chromosome-level genome assembly of the freshwater bivalve Anodonta woodiana.</title>
        <authorList>
            <person name="Chen X."/>
        </authorList>
    </citation>
    <scope>NUCLEOTIDE SEQUENCE [LARGE SCALE GENOMIC DNA]</scope>
    <source>
        <strain evidence="8">MN2024</strain>
        <tissue evidence="8">Gills</tissue>
    </source>
</reference>
<evidence type="ECO:0000256" key="2">
    <source>
        <dbReference type="ARBA" id="ARBA00022670"/>
    </source>
</evidence>
<dbReference type="PANTHER" id="PTHR11010:SF117">
    <property type="entry name" value="SERINE PROTEASE 16"/>
    <property type="match status" value="1"/>
</dbReference>
<evidence type="ECO:0008006" key="10">
    <source>
        <dbReference type="Google" id="ProtNLM"/>
    </source>
</evidence>
<name>A0ABD3UG65_SINWO</name>
<evidence type="ECO:0000313" key="9">
    <source>
        <dbReference type="Proteomes" id="UP001634394"/>
    </source>
</evidence>
<evidence type="ECO:0000313" key="8">
    <source>
        <dbReference type="EMBL" id="KAL3847423.1"/>
    </source>
</evidence>
<dbReference type="AlphaFoldDB" id="A0ABD3UG65"/>
<dbReference type="Gene3D" id="1.20.120.980">
    <property type="entry name" value="Serine carboxypeptidase S28, SKS domain"/>
    <property type="match status" value="1"/>
</dbReference>
<dbReference type="Proteomes" id="UP001634394">
    <property type="component" value="Unassembled WGS sequence"/>
</dbReference>
<dbReference type="GO" id="GO:0008233">
    <property type="term" value="F:peptidase activity"/>
    <property type="evidence" value="ECO:0007669"/>
    <property type="project" value="UniProtKB-KW"/>
</dbReference>
<dbReference type="InterPro" id="IPR042269">
    <property type="entry name" value="Ser_carbopepase_S28_SKS"/>
</dbReference>
<organism evidence="8 9">
    <name type="scientific">Sinanodonta woodiana</name>
    <name type="common">Chinese pond mussel</name>
    <name type="synonym">Anodonta woodiana</name>
    <dbReference type="NCBI Taxonomy" id="1069815"/>
    <lineage>
        <taxon>Eukaryota</taxon>
        <taxon>Metazoa</taxon>
        <taxon>Spiralia</taxon>
        <taxon>Lophotrochozoa</taxon>
        <taxon>Mollusca</taxon>
        <taxon>Bivalvia</taxon>
        <taxon>Autobranchia</taxon>
        <taxon>Heteroconchia</taxon>
        <taxon>Palaeoheterodonta</taxon>
        <taxon>Unionida</taxon>
        <taxon>Unionoidea</taxon>
        <taxon>Unionidae</taxon>
        <taxon>Unioninae</taxon>
        <taxon>Sinanodonta</taxon>
    </lineage>
</organism>
<keyword evidence="6" id="KW-1133">Transmembrane helix</keyword>
<dbReference type="PANTHER" id="PTHR11010">
    <property type="entry name" value="PROTEASE S28 PRO-X CARBOXYPEPTIDASE-RELATED"/>
    <property type="match status" value="1"/>
</dbReference>
<accession>A0ABD3UG65</accession>
<keyword evidence="5" id="KW-0325">Glycoprotein</keyword>
<dbReference type="Gene3D" id="3.40.50.1820">
    <property type="entry name" value="alpha/beta hydrolase"/>
    <property type="match status" value="1"/>
</dbReference>
<comment type="similarity">
    <text evidence="1">Belongs to the peptidase S28 family.</text>
</comment>
<proteinExistence type="inferred from homology"/>
<gene>
    <name evidence="8" type="ORF">ACJMK2_018332</name>
</gene>
<protein>
    <recommendedName>
        <fullName evidence="10">Serine protease K12H4.7</fullName>
    </recommendedName>
</protein>
<feature type="signal peptide" evidence="7">
    <location>
        <begin position="1"/>
        <end position="17"/>
    </location>
</feature>
<dbReference type="InterPro" id="IPR029058">
    <property type="entry name" value="AB_hydrolase_fold"/>
</dbReference>
<evidence type="ECO:0000256" key="3">
    <source>
        <dbReference type="ARBA" id="ARBA00022729"/>
    </source>
</evidence>
<keyword evidence="2" id="KW-0645">Protease</keyword>
<evidence type="ECO:0000256" key="1">
    <source>
        <dbReference type="ARBA" id="ARBA00011079"/>
    </source>
</evidence>
<dbReference type="GO" id="GO:0006508">
    <property type="term" value="P:proteolysis"/>
    <property type="evidence" value="ECO:0007669"/>
    <property type="project" value="UniProtKB-KW"/>
</dbReference>
<sequence>MTAIKYLLLILVVVAEAICLASGWVPIILRGRPKGGMLGPPREKRPGEVLPQPMIFNLQRRDHFSGSRVYYWNQRYFVNDAFFKPGGPIFLLIGGEASADPLWLLDGAMVEYAKTFNAFCVLLEHRFYGKSQPTNDLSLESLTFLNSKQALADIAAFIDDELRIKFNLTNNKLITFGGGYSGSLSAWFKNKYPQMVDGAVASSAPIYMDLDVGSYLATIMDVMGNTSHPACVKETFTASNTIFEWWGQPDKREKMFQMFRLCDKIDHDNLIEPSALYSALADNWQLVAQYNGVNRTFTGTTLNTTETTINTLCGIMTDSSRGPSIQRYADVSNLILEKFGKKCLDYKYQKLISEMKQESLDSSVAEGARQWIYQSCTEFGWFAGSDRGQVPFGPYFALPFNYSCDQCASLFGQEYFCSLEYATNDINRYYGGYRMQLSNAVFPSGTNDPWYPLMFNGTLPSHAQPVVIHGTAHCADLYPSSQNDPPQLKQAREIIANMINTWIS</sequence>
<feature type="transmembrane region" description="Helical" evidence="6">
    <location>
        <begin position="6"/>
        <end position="29"/>
    </location>
</feature>
<dbReference type="EMBL" id="JBJQND010000016">
    <property type="protein sequence ID" value="KAL3847423.1"/>
    <property type="molecule type" value="Genomic_DNA"/>
</dbReference>
<keyword evidence="6" id="KW-0472">Membrane</keyword>
<feature type="chain" id="PRO_5044774212" description="Serine protease K12H4.7" evidence="7">
    <location>
        <begin position="18"/>
        <end position="504"/>
    </location>
</feature>
<evidence type="ECO:0000256" key="7">
    <source>
        <dbReference type="SAM" id="SignalP"/>
    </source>
</evidence>
<evidence type="ECO:0000256" key="5">
    <source>
        <dbReference type="ARBA" id="ARBA00023180"/>
    </source>
</evidence>
<dbReference type="SUPFAM" id="SSF53474">
    <property type="entry name" value="alpha/beta-Hydrolases"/>
    <property type="match status" value="1"/>
</dbReference>
<evidence type="ECO:0000256" key="6">
    <source>
        <dbReference type="SAM" id="Phobius"/>
    </source>
</evidence>
<evidence type="ECO:0000256" key="4">
    <source>
        <dbReference type="ARBA" id="ARBA00022801"/>
    </source>
</evidence>
<dbReference type="InterPro" id="IPR008758">
    <property type="entry name" value="Peptidase_S28"/>
</dbReference>
<dbReference type="Pfam" id="PF05577">
    <property type="entry name" value="Peptidase_S28"/>
    <property type="match status" value="1"/>
</dbReference>
<keyword evidence="6" id="KW-0812">Transmembrane</keyword>
<keyword evidence="3 7" id="KW-0732">Signal</keyword>
<keyword evidence="4" id="KW-0378">Hydrolase</keyword>